<dbReference type="InterPro" id="IPR011006">
    <property type="entry name" value="CheY-like_superfamily"/>
</dbReference>
<dbReference type="InterPro" id="IPR025669">
    <property type="entry name" value="AAA_dom"/>
</dbReference>
<keyword evidence="1" id="KW-0547">Nucleotide-binding</keyword>
<reference evidence="4" key="1">
    <citation type="submission" date="2022-03" db="EMBL/GenBank/DDBJ databases">
        <title>The complete genome sequence of a Methyloterrigena soli.</title>
        <authorList>
            <person name="Zi Z."/>
        </authorList>
    </citation>
    <scope>NUCLEOTIDE SEQUENCE</scope>
    <source>
        <strain evidence="4">M48</strain>
    </source>
</reference>
<gene>
    <name evidence="4" type="ORF">ML536_17125</name>
</gene>
<dbReference type="PANTHER" id="PTHR43384">
    <property type="entry name" value="SEPTUM SITE-DETERMINING PROTEIN MIND HOMOLOG, CHLOROPLASTIC-RELATED"/>
    <property type="match status" value="1"/>
</dbReference>
<organism evidence="4 5">
    <name type="scientific">Paradevosia shaoguanensis</name>
    <dbReference type="NCBI Taxonomy" id="1335043"/>
    <lineage>
        <taxon>Bacteria</taxon>
        <taxon>Pseudomonadati</taxon>
        <taxon>Pseudomonadota</taxon>
        <taxon>Alphaproteobacteria</taxon>
        <taxon>Hyphomicrobiales</taxon>
        <taxon>Devosiaceae</taxon>
        <taxon>Paradevosia</taxon>
    </lineage>
</organism>
<keyword evidence="2" id="KW-0067">ATP-binding</keyword>
<dbReference type="GO" id="GO:0051782">
    <property type="term" value="P:negative regulation of cell division"/>
    <property type="evidence" value="ECO:0007669"/>
    <property type="project" value="TreeGrafter"/>
</dbReference>
<dbReference type="SUPFAM" id="SSF52540">
    <property type="entry name" value="P-loop containing nucleoside triphosphate hydrolases"/>
    <property type="match status" value="1"/>
</dbReference>
<dbReference type="RefSeq" id="WP_281736677.1">
    <property type="nucleotide sequence ID" value="NZ_JAKETQ010000002.1"/>
</dbReference>
<keyword evidence="5" id="KW-1185">Reference proteome</keyword>
<name>A0AA41QRZ1_9HYPH</name>
<dbReference type="PANTHER" id="PTHR43384:SF6">
    <property type="entry name" value="SEPTUM SITE-DETERMINING PROTEIN MIND HOMOLOG, CHLOROPLASTIC"/>
    <property type="match status" value="1"/>
</dbReference>
<protein>
    <submittedName>
        <fullName evidence="4">AAA family ATPase</fullName>
    </submittedName>
</protein>
<dbReference type="InterPro" id="IPR027417">
    <property type="entry name" value="P-loop_NTPase"/>
</dbReference>
<evidence type="ECO:0000256" key="1">
    <source>
        <dbReference type="ARBA" id="ARBA00022741"/>
    </source>
</evidence>
<dbReference type="Pfam" id="PF13614">
    <property type="entry name" value="AAA_31"/>
    <property type="match status" value="1"/>
</dbReference>
<dbReference type="InterPro" id="IPR050625">
    <property type="entry name" value="ParA/MinD_ATPase"/>
</dbReference>
<evidence type="ECO:0000256" key="2">
    <source>
        <dbReference type="ARBA" id="ARBA00022840"/>
    </source>
</evidence>
<dbReference type="Proteomes" id="UP001156140">
    <property type="component" value="Unassembled WGS sequence"/>
</dbReference>
<dbReference type="Gene3D" id="3.40.50.2300">
    <property type="match status" value="1"/>
</dbReference>
<comment type="caution">
    <text evidence="4">The sequence shown here is derived from an EMBL/GenBank/DDBJ whole genome shotgun (WGS) entry which is preliminary data.</text>
</comment>
<dbReference type="EMBL" id="JALAZD010000002">
    <property type="protein sequence ID" value="MCI0128556.1"/>
    <property type="molecule type" value="Genomic_DNA"/>
</dbReference>
<proteinExistence type="predicted"/>
<evidence type="ECO:0000313" key="4">
    <source>
        <dbReference type="EMBL" id="MCI0128556.1"/>
    </source>
</evidence>
<dbReference type="GO" id="GO:0005524">
    <property type="term" value="F:ATP binding"/>
    <property type="evidence" value="ECO:0007669"/>
    <property type="project" value="UniProtKB-KW"/>
</dbReference>
<dbReference type="AlphaFoldDB" id="A0AA41QRZ1"/>
<feature type="domain" description="AAA" evidence="3">
    <location>
        <begin position="160"/>
        <end position="325"/>
    </location>
</feature>
<evidence type="ECO:0000259" key="3">
    <source>
        <dbReference type="Pfam" id="PF13614"/>
    </source>
</evidence>
<dbReference type="Gene3D" id="3.40.50.300">
    <property type="entry name" value="P-loop containing nucleotide triphosphate hydrolases"/>
    <property type="match status" value="1"/>
</dbReference>
<dbReference type="GO" id="GO:0009898">
    <property type="term" value="C:cytoplasmic side of plasma membrane"/>
    <property type="evidence" value="ECO:0007669"/>
    <property type="project" value="TreeGrafter"/>
</dbReference>
<sequence>MSFLNNDPKPSEDNSAAEIASGARLIPRITIQAFCEHSQTAQLVESAVHDRRMSKVALTTHNGGIEGAVETYRSNPTPNLIIVETGGGRDEIMASLERLAEVCDASTRLIVLGHVNDVVLYRELIRAGVSEYLVLPANAQSLVSAISDIYVADGAAPIGRSVAFIAAKGGAGASTIAHNVSWAISQTLRQNVLILDMDLPFGTAGLNFNQDPPNGIVDALAANDKVDQTMLDRLVSKAASHINLLTAPATLDRTADFAERDFEQIVEMSQKSTPVVILDLPHVWTAWIRHTLATVDEIVIVAEPDLANLRNAKNLADTIKALRPTESKPSLVVNKVALPKRPEIGAAEFADSVDCKLLGQIPFDAALFGTAANNGQMIAEVSSSSKINDIYRAIGLHVTGRTAPEAAGKASSLKLSSLFSMRRKAG</sequence>
<evidence type="ECO:0000313" key="5">
    <source>
        <dbReference type="Proteomes" id="UP001156140"/>
    </source>
</evidence>
<accession>A0AA41QRZ1</accession>
<dbReference type="GO" id="GO:0005829">
    <property type="term" value="C:cytosol"/>
    <property type="evidence" value="ECO:0007669"/>
    <property type="project" value="TreeGrafter"/>
</dbReference>
<dbReference type="SUPFAM" id="SSF52172">
    <property type="entry name" value="CheY-like"/>
    <property type="match status" value="1"/>
</dbReference>
<dbReference type="GO" id="GO:0016887">
    <property type="term" value="F:ATP hydrolysis activity"/>
    <property type="evidence" value="ECO:0007669"/>
    <property type="project" value="TreeGrafter"/>
</dbReference>